<dbReference type="AlphaFoldDB" id="A0A1Q9CHK1"/>
<feature type="signal peptide" evidence="1">
    <location>
        <begin position="1"/>
        <end position="19"/>
    </location>
</feature>
<evidence type="ECO:0000313" key="2">
    <source>
        <dbReference type="EMBL" id="OLP82400.1"/>
    </source>
</evidence>
<comment type="caution">
    <text evidence="2">The sequence shown here is derived from an EMBL/GenBank/DDBJ whole genome shotgun (WGS) entry which is preliminary data.</text>
</comment>
<proteinExistence type="predicted"/>
<dbReference type="OrthoDB" id="448519at2759"/>
<feature type="chain" id="PRO_5013045157" evidence="1">
    <location>
        <begin position="20"/>
        <end position="661"/>
    </location>
</feature>
<accession>A0A1Q9CHK1</accession>
<gene>
    <name evidence="2" type="ORF">AK812_SmicGene36942</name>
</gene>
<organism evidence="2 3">
    <name type="scientific">Symbiodinium microadriaticum</name>
    <name type="common">Dinoflagellate</name>
    <name type="synonym">Zooxanthella microadriatica</name>
    <dbReference type="NCBI Taxonomy" id="2951"/>
    <lineage>
        <taxon>Eukaryota</taxon>
        <taxon>Sar</taxon>
        <taxon>Alveolata</taxon>
        <taxon>Dinophyceae</taxon>
        <taxon>Suessiales</taxon>
        <taxon>Symbiodiniaceae</taxon>
        <taxon>Symbiodinium</taxon>
    </lineage>
</organism>
<keyword evidence="1" id="KW-0732">Signal</keyword>
<dbReference type="EMBL" id="LSRX01001196">
    <property type="protein sequence ID" value="OLP82400.1"/>
    <property type="molecule type" value="Genomic_DNA"/>
</dbReference>
<dbReference type="Proteomes" id="UP000186817">
    <property type="component" value="Unassembled WGS sequence"/>
</dbReference>
<keyword evidence="3" id="KW-1185">Reference proteome</keyword>
<name>A0A1Q9CHK1_SYMMI</name>
<evidence type="ECO:0000256" key="1">
    <source>
        <dbReference type="SAM" id="SignalP"/>
    </source>
</evidence>
<sequence>MFAFAFRTFVVALLVAADAETCADGQCPASPRTAGGVFMQMQTKPKRALVDAKDGPHILHQCPATQAGRSFGNVQTSQVDECSGIAASRVNRGVYWESGWYGLTREGKHVARLRIENSRANDWEDVAIGPGPREGKSYIYVGDVGDNRRQRGTVQIYRVEEPAIPNGRGRNDDIVVRAERFDVTYPDGMKYDCEAVFIDQGLGAEKHGTVGRLYLITKGDGRNNDPQWRGGDVFYVDLPARGSRLNFVKTSVRINVDFATGADITPQGNVIAIRSYGNVLMWPRPCQWTIEDSMSRDPCYVDKKNERQGEAIAFGKDGDHYITISEGNKPPVWWFAMTRKFQQEMMSSVALLDISGPGSKGALVPIEPRIANVCPATGGAEWKGKVWSTDINECSGLAASRLKEDVYWINNDSGDGPMLYAINLRGDELATIKVVNVEWANDWEDVAMGPGPEQGSYIYVADTGDNYRNRWEGVQIYRFKEPPIQDNRYIEVSADRFDIKYPSGPYDCEAVFVDQRSNGRVYVITKGDNKNSDPRWRGGDLFYIDLPAQPANDLTFQETGLRIPVEWATGADMTPNGGIISIRSYGNVLMWPRNDWESVEQSMAKDACYVNKADERQGEAIAFGKNGDHYITVSEGINPPVWYFSLSGNYQQALATSMATE</sequence>
<protein>
    <submittedName>
        <fullName evidence="2">Uncharacterized protein</fullName>
    </submittedName>
</protein>
<evidence type="ECO:0000313" key="3">
    <source>
        <dbReference type="Proteomes" id="UP000186817"/>
    </source>
</evidence>
<reference evidence="2 3" key="1">
    <citation type="submission" date="2016-02" db="EMBL/GenBank/DDBJ databases">
        <title>Genome analysis of coral dinoflagellate symbionts highlights evolutionary adaptations to a symbiotic lifestyle.</title>
        <authorList>
            <person name="Aranda M."/>
            <person name="Li Y."/>
            <person name="Liew Y.J."/>
            <person name="Baumgarten S."/>
            <person name="Simakov O."/>
            <person name="Wilson M."/>
            <person name="Piel J."/>
            <person name="Ashoor H."/>
            <person name="Bougouffa S."/>
            <person name="Bajic V.B."/>
            <person name="Ryu T."/>
            <person name="Ravasi T."/>
            <person name="Bayer T."/>
            <person name="Micklem G."/>
            <person name="Kim H."/>
            <person name="Bhak J."/>
            <person name="Lajeunesse T.C."/>
            <person name="Voolstra C.R."/>
        </authorList>
    </citation>
    <scope>NUCLEOTIDE SEQUENCE [LARGE SCALE GENOMIC DNA]</scope>
    <source>
        <strain evidence="2 3">CCMP2467</strain>
    </source>
</reference>
<dbReference type="SUPFAM" id="SSF101898">
    <property type="entry name" value="NHL repeat"/>
    <property type="match status" value="1"/>
</dbReference>